<organism evidence="1 2">
    <name type="scientific">Metabacillus elymi</name>
    <dbReference type="NCBI Taxonomy" id="2745198"/>
    <lineage>
        <taxon>Bacteria</taxon>
        <taxon>Bacillati</taxon>
        <taxon>Bacillota</taxon>
        <taxon>Bacilli</taxon>
        <taxon>Bacillales</taxon>
        <taxon>Bacillaceae</taxon>
        <taxon>Metabacillus</taxon>
    </lineage>
</organism>
<reference evidence="1 2" key="1">
    <citation type="submission" date="2020-06" db="EMBL/GenBank/DDBJ databases">
        <title>Metabacillus dokdonensis sp. nov., isolated from the rhizosphere of Elymus tsukushiensis, a plant native to the Dokdo Islands, Republic of Korea.</title>
        <authorList>
            <person name="Lee S.Y."/>
            <person name="Hwang Y.J."/>
            <person name="Son J.S."/>
            <person name="Ghim S.Y."/>
        </authorList>
    </citation>
    <scope>NUCLEOTIDE SEQUENCE [LARGE SCALE GENOMIC DNA]</scope>
    <source>
        <strain evidence="1 2">KUDC1714</strain>
    </source>
</reference>
<proteinExistence type="predicted"/>
<accession>A0ABX6S1P6</accession>
<protein>
    <submittedName>
        <fullName evidence="1">Zf-TFIIB domain-containing protein</fullName>
    </submittedName>
</protein>
<gene>
    <name evidence="1" type="ORF">HUW50_10925</name>
</gene>
<name>A0ABX6S1P6_9BACI</name>
<evidence type="ECO:0000313" key="1">
    <source>
        <dbReference type="EMBL" id="QNF27942.1"/>
    </source>
</evidence>
<sequence length="44" mass="5066">MSSEKRQSKKLNCPRCNILMEETLQRSYGEIGSLYECPKCKGII</sequence>
<evidence type="ECO:0000313" key="2">
    <source>
        <dbReference type="Proteomes" id="UP000515490"/>
    </source>
</evidence>
<dbReference type="EMBL" id="CP055263">
    <property type="protein sequence ID" value="QNF27942.1"/>
    <property type="molecule type" value="Genomic_DNA"/>
</dbReference>
<dbReference type="Proteomes" id="UP000515490">
    <property type="component" value="Chromosome"/>
</dbReference>
<keyword evidence="2" id="KW-1185">Reference proteome</keyword>